<protein>
    <recommendedName>
        <fullName evidence="4">HMG box domain-containing protein</fullName>
    </recommendedName>
</protein>
<dbReference type="CDD" id="cd01389">
    <property type="entry name" value="HMG-box_ROX1-like"/>
    <property type="match status" value="1"/>
</dbReference>
<evidence type="ECO:0000313" key="6">
    <source>
        <dbReference type="Proteomes" id="UP001642501"/>
    </source>
</evidence>
<evidence type="ECO:0000313" key="5">
    <source>
        <dbReference type="EMBL" id="CAK7275593.1"/>
    </source>
</evidence>
<dbReference type="EMBL" id="CAWUOM010000276">
    <property type="protein sequence ID" value="CAK7275593.1"/>
    <property type="molecule type" value="Genomic_DNA"/>
</dbReference>
<gene>
    <name evidence="5" type="ORF">SEPCBS57363_006784</name>
</gene>
<dbReference type="Pfam" id="PF00505">
    <property type="entry name" value="HMG_box"/>
    <property type="match status" value="1"/>
</dbReference>
<proteinExistence type="predicted"/>
<dbReference type="SMART" id="SM00398">
    <property type="entry name" value="HMG"/>
    <property type="match status" value="1"/>
</dbReference>
<name>A0ABP0E6R4_9PEZI</name>
<dbReference type="SUPFAM" id="SSF47095">
    <property type="entry name" value="HMG-box"/>
    <property type="match status" value="1"/>
</dbReference>
<accession>A0ABP0E6R4</accession>
<dbReference type="InterPro" id="IPR036910">
    <property type="entry name" value="HMG_box_dom_sf"/>
</dbReference>
<evidence type="ECO:0000256" key="3">
    <source>
        <dbReference type="PROSITE-ProRule" id="PRU00267"/>
    </source>
</evidence>
<dbReference type="PROSITE" id="PS50118">
    <property type="entry name" value="HMG_BOX_2"/>
    <property type="match status" value="1"/>
</dbReference>
<reference evidence="5 6" key="1">
    <citation type="submission" date="2024-01" db="EMBL/GenBank/DDBJ databases">
        <authorList>
            <person name="Allen C."/>
            <person name="Tagirdzhanova G."/>
        </authorList>
    </citation>
    <scope>NUCLEOTIDE SEQUENCE [LARGE SCALE GENOMIC DNA]</scope>
    <source>
        <strain evidence="5 6">CBS 573.63</strain>
    </source>
</reference>
<dbReference type="InterPro" id="IPR009071">
    <property type="entry name" value="HMG_box_dom"/>
</dbReference>
<comment type="caution">
    <text evidence="5">The sequence shown here is derived from an EMBL/GenBank/DDBJ whole genome shotgun (WGS) entry which is preliminary data.</text>
</comment>
<dbReference type="PANTHER" id="PTHR10270">
    <property type="entry name" value="SOX TRANSCRIPTION FACTOR"/>
    <property type="match status" value="1"/>
</dbReference>
<dbReference type="InterPro" id="IPR050140">
    <property type="entry name" value="SRY-related_HMG-box_TF-like"/>
</dbReference>
<dbReference type="PANTHER" id="PTHR10270:SF161">
    <property type="entry name" value="SEX-DETERMINING REGION Y PROTEIN"/>
    <property type="match status" value="1"/>
</dbReference>
<feature type="DNA-binding region" description="HMG box" evidence="3">
    <location>
        <begin position="100"/>
        <end position="168"/>
    </location>
</feature>
<organism evidence="5 6">
    <name type="scientific">Sporothrix epigloea</name>
    <dbReference type="NCBI Taxonomy" id="1892477"/>
    <lineage>
        <taxon>Eukaryota</taxon>
        <taxon>Fungi</taxon>
        <taxon>Dikarya</taxon>
        <taxon>Ascomycota</taxon>
        <taxon>Pezizomycotina</taxon>
        <taxon>Sordariomycetes</taxon>
        <taxon>Sordariomycetidae</taxon>
        <taxon>Ophiostomatales</taxon>
        <taxon>Ophiostomataceae</taxon>
        <taxon>Sporothrix</taxon>
    </lineage>
</organism>
<dbReference type="Proteomes" id="UP001642501">
    <property type="component" value="Unassembled WGS sequence"/>
</dbReference>
<evidence type="ECO:0000256" key="2">
    <source>
        <dbReference type="ARBA" id="ARBA00023163"/>
    </source>
</evidence>
<keyword evidence="2" id="KW-0804">Transcription</keyword>
<keyword evidence="3" id="KW-0539">Nucleus</keyword>
<dbReference type="Gene3D" id="1.10.30.10">
    <property type="entry name" value="High mobility group box domain"/>
    <property type="match status" value="1"/>
</dbReference>
<evidence type="ECO:0000256" key="1">
    <source>
        <dbReference type="ARBA" id="ARBA00023125"/>
    </source>
</evidence>
<sequence>MSFSTTRRVTFVVNDDNKKLSIIIPEEIITAEQIRNVARNFQHITDEDCSIIYNSEERTFRLTQMVDSQSLNDPRLTIVGHAKAVESSKASSPSARSSRILRPPNAWIIYRSRKSKEIRKQLPHATAGYISTVVSRMWKLETRETRLLYNTMALDAQKLHKQMYPDYKYNANSKKTKQT</sequence>
<keyword evidence="1 3" id="KW-0238">DNA-binding</keyword>
<evidence type="ECO:0000259" key="4">
    <source>
        <dbReference type="PROSITE" id="PS50118"/>
    </source>
</evidence>
<keyword evidence="6" id="KW-1185">Reference proteome</keyword>
<feature type="domain" description="HMG box" evidence="4">
    <location>
        <begin position="100"/>
        <end position="168"/>
    </location>
</feature>